<proteinExistence type="predicted"/>
<dbReference type="InterPro" id="IPR045063">
    <property type="entry name" value="Dynamin_N"/>
</dbReference>
<evidence type="ECO:0000313" key="8">
    <source>
        <dbReference type="Proteomes" id="UP000236742"/>
    </source>
</evidence>
<dbReference type="GO" id="GO:0005525">
    <property type="term" value="F:GTP binding"/>
    <property type="evidence" value="ECO:0007669"/>
    <property type="project" value="UniProtKB-KW"/>
</dbReference>
<dbReference type="Gene3D" id="3.40.50.300">
    <property type="entry name" value="P-loop containing nucleotide triphosphate hydrolases"/>
    <property type="match status" value="1"/>
</dbReference>
<evidence type="ECO:0000259" key="6">
    <source>
        <dbReference type="Pfam" id="PF00350"/>
    </source>
</evidence>
<dbReference type="SUPFAM" id="SSF52540">
    <property type="entry name" value="P-loop containing nucleoside triphosphate hydrolases"/>
    <property type="match status" value="1"/>
</dbReference>
<keyword evidence="8" id="KW-1185">Reference proteome</keyword>
<dbReference type="GO" id="GO:0016020">
    <property type="term" value="C:membrane"/>
    <property type="evidence" value="ECO:0007669"/>
    <property type="project" value="UniProtKB-SubCell"/>
</dbReference>
<comment type="subcellular location">
    <subcellularLocation>
        <location evidence="1">Membrane</location>
    </subcellularLocation>
</comment>
<evidence type="ECO:0000256" key="1">
    <source>
        <dbReference type="ARBA" id="ARBA00004370"/>
    </source>
</evidence>
<keyword evidence="4" id="KW-0342">GTP-binding</keyword>
<name>A0A1H5X9B0_9RHOB</name>
<keyword evidence="2" id="KW-0547">Nucleotide-binding</keyword>
<dbReference type="Proteomes" id="UP000236742">
    <property type="component" value="Unassembled WGS sequence"/>
</dbReference>
<evidence type="ECO:0000256" key="4">
    <source>
        <dbReference type="ARBA" id="ARBA00023134"/>
    </source>
</evidence>
<keyword evidence="5" id="KW-0472">Membrane</keyword>
<gene>
    <name evidence="7" type="ORF">SAMN05421751_11052</name>
</gene>
<dbReference type="InterPro" id="IPR027417">
    <property type="entry name" value="P-loop_NTPase"/>
</dbReference>
<dbReference type="RefSeq" id="WP_235003823.1">
    <property type="nucleotide sequence ID" value="NZ_FNVD01000010.1"/>
</dbReference>
<reference evidence="8" key="1">
    <citation type="submission" date="2016-10" db="EMBL/GenBank/DDBJ databases">
        <authorList>
            <person name="Varghese N."/>
            <person name="Submissions S."/>
        </authorList>
    </citation>
    <scope>NUCLEOTIDE SEQUENCE [LARGE SCALE GENOMIC DNA]</scope>
    <source>
        <strain evidence="8">DSM 23413</strain>
    </source>
</reference>
<dbReference type="InterPro" id="IPR027094">
    <property type="entry name" value="Mitofusin_fam"/>
</dbReference>
<protein>
    <submittedName>
        <fullName evidence="7">Dynamin family protein</fullName>
    </submittedName>
</protein>
<dbReference type="AlphaFoldDB" id="A0A1H5X9B0"/>
<evidence type="ECO:0000256" key="2">
    <source>
        <dbReference type="ARBA" id="ARBA00022741"/>
    </source>
</evidence>
<dbReference type="PANTHER" id="PTHR10465:SF0">
    <property type="entry name" value="SARCALUMENIN"/>
    <property type="match status" value="1"/>
</dbReference>
<dbReference type="PANTHER" id="PTHR10465">
    <property type="entry name" value="TRANSMEMBRANE GTPASE FZO1"/>
    <property type="match status" value="1"/>
</dbReference>
<accession>A0A1H5X9B0</accession>
<dbReference type="Pfam" id="PF00350">
    <property type="entry name" value="Dynamin_N"/>
    <property type="match status" value="1"/>
</dbReference>
<dbReference type="GO" id="GO:0003924">
    <property type="term" value="F:GTPase activity"/>
    <property type="evidence" value="ECO:0007669"/>
    <property type="project" value="InterPro"/>
</dbReference>
<organism evidence="7 8">
    <name type="scientific">Jhaorihella thermophila</name>
    <dbReference type="NCBI Taxonomy" id="488547"/>
    <lineage>
        <taxon>Bacteria</taxon>
        <taxon>Pseudomonadati</taxon>
        <taxon>Pseudomonadota</taxon>
        <taxon>Alphaproteobacteria</taxon>
        <taxon>Rhodobacterales</taxon>
        <taxon>Paracoccaceae</taxon>
        <taxon>Jhaorihella</taxon>
    </lineage>
</organism>
<evidence type="ECO:0000313" key="7">
    <source>
        <dbReference type="EMBL" id="SEG08223.1"/>
    </source>
</evidence>
<evidence type="ECO:0000256" key="3">
    <source>
        <dbReference type="ARBA" id="ARBA00022801"/>
    </source>
</evidence>
<evidence type="ECO:0000256" key="5">
    <source>
        <dbReference type="ARBA" id="ARBA00023136"/>
    </source>
</evidence>
<feature type="domain" description="Dynamin N-terminal" evidence="6">
    <location>
        <begin position="61"/>
        <end position="293"/>
    </location>
</feature>
<keyword evidence="3" id="KW-0378">Hydrolase</keyword>
<dbReference type="EMBL" id="FNVD01000010">
    <property type="protein sequence ID" value="SEG08223.1"/>
    <property type="molecule type" value="Genomic_DNA"/>
</dbReference>
<sequence>MQTPGALAYPGGIGAAPLASLAQRVGDLRAALSQLAEIADETSGIKIARLQETLRAFEPAITLIGQVKSGKTTLVNAMAGVPDLLPADVNPWTSVVTSLHLSPEGAELGRGARFQFFEADEWDRLLSKGGRIGELASRAGAHEELDRIRDQVEAMRRKSRDRLGRKFELLLGQTHEYEGYDRELIERYICLGDAVDAKAGSVLASGQGRFADITRSADLYLRQDGLPLPICLRDTPGVNDTFMMREQITVRAIRDSRICVVVLSAHQALTSVDMALIRLISNVRAREVVIFVNRIDELSDPSAQVPEIEQSIRQTLKDQHAPAEIEIIFGSALWGVHALRGALSELPADSAQALLNWAKGRPPEARRSGTPAETVWRLSGVPDLFATLSYRIAEGAGRDLVDKVSRSALNFANGLTKSASGPGDPRPVSARIDRSALEDEIVALATRQFRSLDVALEELVESYRKRIDRAHESFVERATESLLSHLERNGDGVVWEYSPTGLRMLLRSAYTVFGTATQQALQRVMEAAARDLGDLYARAFGAAPEDFAPHLPAAPRVPPPVFLGQTIVLDVKGRWWSSWWRRWRGYKALAQNFHDLIRAETAPMVAELKEAQAEELCRTATGVLDEFLDEQRAILIGIMEGCEAGNTAGVIPGDDDGATRRRMLKNTLATLTRCAA</sequence>